<sequence>MTIAFQIVLLCVIVISFLGVMGSNNDMLLQDRLMGAFYASLVAFIVRVVWL</sequence>
<keyword evidence="1" id="KW-1133">Transmembrane helix</keyword>
<evidence type="ECO:0000313" key="3">
    <source>
        <dbReference type="Proteomes" id="UP000680670"/>
    </source>
</evidence>
<protein>
    <submittedName>
        <fullName evidence="2">Uncharacterized protein</fullName>
    </submittedName>
</protein>
<dbReference type="RefSeq" id="WP_185830718.1">
    <property type="nucleotide sequence ID" value="NZ_BORI01000001.1"/>
</dbReference>
<accession>A0ABQ4KSS2</accession>
<dbReference type="EMBL" id="BORJ01000002">
    <property type="protein sequence ID" value="GIN95095.1"/>
    <property type="molecule type" value="Genomic_DNA"/>
</dbReference>
<dbReference type="Proteomes" id="UP000680670">
    <property type="component" value="Unassembled WGS sequence"/>
</dbReference>
<feature type="transmembrane region" description="Helical" evidence="1">
    <location>
        <begin position="32"/>
        <end position="50"/>
    </location>
</feature>
<evidence type="ECO:0000256" key="1">
    <source>
        <dbReference type="SAM" id="Phobius"/>
    </source>
</evidence>
<proteinExistence type="predicted"/>
<keyword evidence="1" id="KW-0812">Transmembrane</keyword>
<comment type="caution">
    <text evidence="2">The sequence shown here is derived from an EMBL/GenBank/DDBJ whole genome shotgun (WGS) entry which is preliminary data.</text>
</comment>
<keyword evidence="1" id="KW-0472">Membrane</keyword>
<name>A0ABQ4KSS2_SIMTE</name>
<evidence type="ECO:0000313" key="2">
    <source>
        <dbReference type="EMBL" id="GIN95095.1"/>
    </source>
</evidence>
<gene>
    <name evidence="2" type="ORF">J6TS1_09650</name>
</gene>
<organism evidence="2 3">
    <name type="scientific">Siminovitchia terrae</name>
    <name type="common">Bacillus terrae</name>
    <dbReference type="NCBI Taxonomy" id="1914933"/>
    <lineage>
        <taxon>Bacteria</taxon>
        <taxon>Bacillati</taxon>
        <taxon>Bacillota</taxon>
        <taxon>Bacilli</taxon>
        <taxon>Bacillales</taxon>
        <taxon>Bacillaceae</taxon>
        <taxon>Siminovitchia</taxon>
    </lineage>
</organism>
<reference evidence="2 3" key="1">
    <citation type="submission" date="2021-03" db="EMBL/GenBank/DDBJ databases">
        <title>Antimicrobial resistance genes in bacteria isolated from Japanese honey, and their potential for conferring macrolide and lincosamide resistance in the American foulbrood pathogen Paenibacillus larvae.</title>
        <authorList>
            <person name="Okamoto M."/>
            <person name="Kumagai M."/>
            <person name="Kanamori H."/>
            <person name="Takamatsu D."/>
        </authorList>
    </citation>
    <scope>NUCLEOTIDE SEQUENCE [LARGE SCALE GENOMIC DNA]</scope>
    <source>
        <strain evidence="2 3">J6TS1</strain>
    </source>
</reference>
<keyword evidence="3" id="KW-1185">Reference proteome</keyword>